<dbReference type="Gene3D" id="3.30.565.10">
    <property type="entry name" value="Histidine kinase-like ATPase, C-terminal domain"/>
    <property type="match status" value="1"/>
</dbReference>
<evidence type="ECO:0000313" key="3">
    <source>
        <dbReference type="EMBL" id="MEQ3551389.1"/>
    </source>
</evidence>
<keyword evidence="4" id="KW-1185">Reference proteome</keyword>
<keyword evidence="3" id="KW-0547">Nucleotide-binding</keyword>
<sequence length="146" mass="15237">MSSHLHVELPAEPGAAGRSRRETVRWLAALCGGDVPCATADDLVIAVNEAVSNSIEHAYAAHRPGTVTLHAEVEGAGGPGCTSVRVRMVVSDRGAWREPRADNGFRGRGLGMIRACAEDVTVEPGPDGTTVTFHRTLGGCPLARAS</sequence>
<keyword evidence="1" id="KW-0418">Kinase</keyword>
<accession>A0ABV1KBX0</accession>
<comment type="caution">
    <text evidence="3">The sequence shown here is derived from an EMBL/GenBank/DDBJ whole genome shotgun (WGS) entry which is preliminary data.</text>
</comment>
<dbReference type="CDD" id="cd16936">
    <property type="entry name" value="HATPase_RsbW-like"/>
    <property type="match status" value="1"/>
</dbReference>
<dbReference type="Proteomes" id="UP001494902">
    <property type="component" value="Unassembled WGS sequence"/>
</dbReference>
<dbReference type="RefSeq" id="WP_349298469.1">
    <property type="nucleotide sequence ID" value="NZ_JBEDNQ010000005.1"/>
</dbReference>
<dbReference type="PANTHER" id="PTHR35526">
    <property type="entry name" value="ANTI-SIGMA-F FACTOR RSBW-RELATED"/>
    <property type="match status" value="1"/>
</dbReference>
<keyword evidence="1" id="KW-0723">Serine/threonine-protein kinase</keyword>
<dbReference type="PANTHER" id="PTHR35526:SF3">
    <property type="entry name" value="ANTI-SIGMA-F FACTOR RSBW"/>
    <property type="match status" value="1"/>
</dbReference>
<dbReference type="Pfam" id="PF13581">
    <property type="entry name" value="HATPase_c_2"/>
    <property type="match status" value="1"/>
</dbReference>
<evidence type="ECO:0000259" key="2">
    <source>
        <dbReference type="Pfam" id="PF13581"/>
    </source>
</evidence>
<protein>
    <submittedName>
        <fullName evidence="3">ATP-binding protein</fullName>
    </submittedName>
</protein>
<feature type="domain" description="Histidine kinase/HSP90-like ATPase" evidence="2">
    <location>
        <begin position="10"/>
        <end position="133"/>
    </location>
</feature>
<dbReference type="SUPFAM" id="SSF55874">
    <property type="entry name" value="ATPase domain of HSP90 chaperone/DNA topoisomerase II/histidine kinase"/>
    <property type="match status" value="1"/>
</dbReference>
<dbReference type="InterPro" id="IPR050267">
    <property type="entry name" value="Anti-sigma-factor_SerPK"/>
</dbReference>
<organism evidence="3 4">
    <name type="scientific">Pseudonocardia nematodicida</name>
    <dbReference type="NCBI Taxonomy" id="1206997"/>
    <lineage>
        <taxon>Bacteria</taxon>
        <taxon>Bacillati</taxon>
        <taxon>Actinomycetota</taxon>
        <taxon>Actinomycetes</taxon>
        <taxon>Pseudonocardiales</taxon>
        <taxon>Pseudonocardiaceae</taxon>
        <taxon>Pseudonocardia</taxon>
    </lineage>
</organism>
<keyword evidence="3" id="KW-0067">ATP-binding</keyword>
<name>A0ABV1KBX0_9PSEU</name>
<evidence type="ECO:0000313" key="4">
    <source>
        <dbReference type="Proteomes" id="UP001494902"/>
    </source>
</evidence>
<reference evidence="3 4" key="1">
    <citation type="submission" date="2024-03" db="EMBL/GenBank/DDBJ databases">
        <title>Draft genome sequence of Pseudonocardia nematodicida JCM 31783.</title>
        <authorList>
            <person name="Butdee W."/>
            <person name="Duangmal K."/>
        </authorList>
    </citation>
    <scope>NUCLEOTIDE SEQUENCE [LARGE SCALE GENOMIC DNA]</scope>
    <source>
        <strain evidence="3 4">JCM 31783</strain>
    </source>
</reference>
<evidence type="ECO:0000256" key="1">
    <source>
        <dbReference type="ARBA" id="ARBA00022527"/>
    </source>
</evidence>
<dbReference type="GO" id="GO:0005524">
    <property type="term" value="F:ATP binding"/>
    <property type="evidence" value="ECO:0007669"/>
    <property type="project" value="UniProtKB-KW"/>
</dbReference>
<dbReference type="InterPro" id="IPR036890">
    <property type="entry name" value="HATPase_C_sf"/>
</dbReference>
<proteinExistence type="predicted"/>
<gene>
    <name evidence="3" type="ORF">WIS52_13005</name>
</gene>
<dbReference type="EMBL" id="JBEDNQ010000005">
    <property type="protein sequence ID" value="MEQ3551389.1"/>
    <property type="molecule type" value="Genomic_DNA"/>
</dbReference>
<keyword evidence="1" id="KW-0808">Transferase</keyword>
<dbReference type="InterPro" id="IPR003594">
    <property type="entry name" value="HATPase_dom"/>
</dbReference>